<dbReference type="EMBL" id="CP026111">
    <property type="protein sequence ID" value="AUT60469.1"/>
    <property type="molecule type" value="Genomic_DNA"/>
</dbReference>
<name>A0A2I8ELX7_9BURK</name>
<sequence length="188" mass="21051">MKASGVRRCHSFSIDKRQSMKVFLMSDLVVHELVSMQVEGKWLTAAQFAESAQLWIARHAKRNQLSKQMLEVFQREAEQIAGRLMKEAKPDETDSPLKRLLLDISAVNYADPLSASALAASLEVCRTKLCDGCSARIGPSDPKELRETEQWCCHPALRQFLCGGIPVHDARDEDRHCEAGPPANARKH</sequence>
<evidence type="ECO:0000313" key="2">
    <source>
        <dbReference type="Proteomes" id="UP000243502"/>
    </source>
</evidence>
<organism evidence="1 2">
    <name type="scientific">Paraburkholderia terrae</name>
    <dbReference type="NCBI Taxonomy" id="311230"/>
    <lineage>
        <taxon>Bacteria</taxon>
        <taxon>Pseudomonadati</taxon>
        <taxon>Pseudomonadota</taxon>
        <taxon>Betaproteobacteria</taxon>
        <taxon>Burkholderiales</taxon>
        <taxon>Burkholderiaceae</taxon>
        <taxon>Paraburkholderia</taxon>
    </lineage>
</organism>
<gene>
    <name evidence="1" type="ORF">C2L65_13275</name>
</gene>
<proteinExistence type="predicted"/>
<protein>
    <submittedName>
        <fullName evidence="1">Uncharacterized protein</fullName>
    </submittedName>
</protein>
<dbReference type="Proteomes" id="UP000243502">
    <property type="component" value="Chromosome 1"/>
</dbReference>
<dbReference type="KEGG" id="pter:C2L65_13275"/>
<evidence type="ECO:0000313" key="1">
    <source>
        <dbReference type="EMBL" id="AUT60469.1"/>
    </source>
</evidence>
<dbReference type="AlphaFoldDB" id="A0A2I8ELX7"/>
<accession>A0A2I8ELX7</accession>
<reference evidence="1 2" key="1">
    <citation type="submission" date="2018-01" db="EMBL/GenBank/DDBJ databases">
        <title>Species boundaries and ecological features among Paraburkholderia terrae DSMZ17804T, P. hospita DSMZ17164T and P. caribensis DSMZ13236T.</title>
        <authorList>
            <person name="Pratama A.A."/>
        </authorList>
    </citation>
    <scope>NUCLEOTIDE SEQUENCE [LARGE SCALE GENOMIC DNA]</scope>
    <source>
        <strain evidence="1 2">DSM 17804</strain>
    </source>
</reference>